<dbReference type="GO" id="GO:0004523">
    <property type="term" value="F:RNA-DNA hybrid ribonuclease activity"/>
    <property type="evidence" value="ECO:0007669"/>
    <property type="project" value="InterPro"/>
</dbReference>
<dbReference type="SUPFAM" id="SSF53098">
    <property type="entry name" value="Ribonuclease H-like"/>
    <property type="match status" value="1"/>
</dbReference>
<dbReference type="AlphaFoldDB" id="A0A6D2I8J7"/>
<sequence length="128" mass="14576">MEEWRNQKEVKEKGSATNLNAAKRAQWTPPPEGWVKCNVDGTWSQTNAHCGISWVLRDEQGRVLWIGARKLPKVHSVLEVKLEALRWAILRVTGLSYDKVIFETDSQISIDRGRIYSQGRCGTCPILI</sequence>
<dbReference type="EMBL" id="CACVBM020000621">
    <property type="protein sequence ID" value="CAA7021473.1"/>
    <property type="molecule type" value="Genomic_DNA"/>
</dbReference>
<dbReference type="InterPro" id="IPR012337">
    <property type="entry name" value="RNaseH-like_sf"/>
</dbReference>
<dbReference type="Pfam" id="PF13456">
    <property type="entry name" value="RVT_3"/>
    <property type="match status" value="1"/>
</dbReference>
<evidence type="ECO:0000313" key="3">
    <source>
        <dbReference type="EMBL" id="CAA7021473.1"/>
    </source>
</evidence>
<evidence type="ECO:0000313" key="4">
    <source>
        <dbReference type="Proteomes" id="UP000467841"/>
    </source>
</evidence>
<keyword evidence="4" id="KW-1185">Reference proteome</keyword>
<feature type="domain" description="RNase H type-1" evidence="2">
    <location>
        <begin position="38"/>
        <end position="110"/>
    </location>
</feature>
<dbReference type="CDD" id="cd06222">
    <property type="entry name" value="RNase_H_like"/>
    <property type="match status" value="1"/>
</dbReference>
<dbReference type="InterPro" id="IPR002156">
    <property type="entry name" value="RNaseH_domain"/>
</dbReference>
<dbReference type="PANTHER" id="PTHR47074">
    <property type="entry name" value="BNAC02G40300D PROTEIN"/>
    <property type="match status" value="1"/>
</dbReference>
<proteinExistence type="predicted"/>
<organism evidence="3 4">
    <name type="scientific">Microthlaspi erraticum</name>
    <dbReference type="NCBI Taxonomy" id="1685480"/>
    <lineage>
        <taxon>Eukaryota</taxon>
        <taxon>Viridiplantae</taxon>
        <taxon>Streptophyta</taxon>
        <taxon>Embryophyta</taxon>
        <taxon>Tracheophyta</taxon>
        <taxon>Spermatophyta</taxon>
        <taxon>Magnoliopsida</taxon>
        <taxon>eudicotyledons</taxon>
        <taxon>Gunneridae</taxon>
        <taxon>Pentapetalae</taxon>
        <taxon>rosids</taxon>
        <taxon>malvids</taxon>
        <taxon>Brassicales</taxon>
        <taxon>Brassicaceae</taxon>
        <taxon>Coluteocarpeae</taxon>
        <taxon>Microthlaspi</taxon>
    </lineage>
</organism>
<feature type="region of interest" description="Disordered" evidence="1">
    <location>
        <begin position="1"/>
        <end position="30"/>
    </location>
</feature>
<evidence type="ECO:0000259" key="2">
    <source>
        <dbReference type="Pfam" id="PF13456"/>
    </source>
</evidence>
<dbReference type="PANTHER" id="PTHR47074:SF48">
    <property type="entry name" value="POLYNUCLEOTIDYL TRANSFERASE, RIBONUCLEASE H-LIKE SUPERFAMILY PROTEIN"/>
    <property type="match status" value="1"/>
</dbReference>
<reference evidence="3" key="1">
    <citation type="submission" date="2020-01" db="EMBL/GenBank/DDBJ databases">
        <authorList>
            <person name="Mishra B."/>
        </authorList>
    </citation>
    <scope>NUCLEOTIDE SEQUENCE [LARGE SCALE GENOMIC DNA]</scope>
</reference>
<feature type="compositionally biased region" description="Basic and acidic residues" evidence="1">
    <location>
        <begin position="1"/>
        <end position="14"/>
    </location>
</feature>
<dbReference type="InterPro" id="IPR044730">
    <property type="entry name" value="RNase_H-like_dom_plant"/>
</dbReference>
<dbReference type="Gene3D" id="3.30.420.10">
    <property type="entry name" value="Ribonuclease H-like superfamily/Ribonuclease H"/>
    <property type="match status" value="1"/>
</dbReference>
<dbReference type="InterPro" id="IPR036397">
    <property type="entry name" value="RNaseH_sf"/>
</dbReference>
<accession>A0A6D2I8J7</accession>
<dbReference type="GO" id="GO:0003676">
    <property type="term" value="F:nucleic acid binding"/>
    <property type="evidence" value="ECO:0007669"/>
    <property type="project" value="InterPro"/>
</dbReference>
<comment type="caution">
    <text evidence="3">The sequence shown here is derived from an EMBL/GenBank/DDBJ whole genome shotgun (WGS) entry which is preliminary data.</text>
</comment>
<dbReference type="InterPro" id="IPR052929">
    <property type="entry name" value="RNase_H-like_EbsB-rel"/>
</dbReference>
<name>A0A6D2I8J7_9BRAS</name>
<dbReference type="Proteomes" id="UP000467841">
    <property type="component" value="Unassembled WGS sequence"/>
</dbReference>
<protein>
    <recommendedName>
        <fullName evidence="2">RNase H type-1 domain-containing protein</fullName>
    </recommendedName>
</protein>
<evidence type="ECO:0000256" key="1">
    <source>
        <dbReference type="SAM" id="MobiDB-lite"/>
    </source>
</evidence>
<dbReference type="OrthoDB" id="1024736at2759"/>
<gene>
    <name evidence="3" type="ORF">MERR_LOCUS8708</name>
</gene>